<feature type="transmembrane region" description="Helical" evidence="1">
    <location>
        <begin position="17"/>
        <end position="39"/>
    </location>
</feature>
<keyword evidence="1" id="KW-0472">Membrane</keyword>
<protein>
    <submittedName>
        <fullName evidence="2">Uncharacterized protein</fullName>
    </submittedName>
</protein>
<dbReference type="EMBL" id="ML179446">
    <property type="protein sequence ID" value="THU87534.1"/>
    <property type="molecule type" value="Genomic_DNA"/>
</dbReference>
<evidence type="ECO:0000313" key="3">
    <source>
        <dbReference type="Proteomes" id="UP000297245"/>
    </source>
</evidence>
<keyword evidence="3" id="KW-1185">Reference proteome</keyword>
<feature type="transmembrane region" description="Helical" evidence="1">
    <location>
        <begin position="122"/>
        <end position="149"/>
    </location>
</feature>
<gene>
    <name evidence="2" type="ORF">K435DRAFT_804233</name>
</gene>
<feature type="transmembrane region" description="Helical" evidence="1">
    <location>
        <begin position="51"/>
        <end position="69"/>
    </location>
</feature>
<dbReference type="AlphaFoldDB" id="A0A4S8LF21"/>
<organism evidence="2 3">
    <name type="scientific">Dendrothele bispora (strain CBS 962.96)</name>
    <dbReference type="NCBI Taxonomy" id="1314807"/>
    <lineage>
        <taxon>Eukaryota</taxon>
        <taxon>Fungi</taxon>
        <taxon>Dikarya</taxon>
        <taxon>Basidiomycota</taxon>
        <taxon>Agaricomycotina</taxon>
        <taxon>Agaricomycetes</taxon>
        <taxon>Agaricomycetidae</taxon>
        <taxon>Agaricales</taxon>
        <taxon>Agaricales incertae sedis</taxon>
        <taxon>Dendrothele</taxon>
    </lineage>
</organism>
<name>A0A4S8LF21_DENBC</name>
<dbReference type="PANTHER" id="PTHR40465:SF1">
    <property type="entry name" value="DUF6534 DOMAIN-CONTAINING PROTEIN"/>
    <property type="match status" value="1"/>
</dbReference>
<evidence type="ECO:0000256" key="1">
    <source>
        <dbReference type="SAM" id="Phobius"/>
    </source>
</evidence>
<dbReference type="OrthoDB" id="3223377at2759"/>
<sequence>MTAQLTDIGNFYSTGPLVIAFNLNWGLLGITVVQIYFYHLSFPRDPVIIKCLVYFLGTLESITSILMLVDNYRWFASGFGDLKGLDNPLMSPFYSPIADSIVGLIVQLFYCYRIFILRKSFWLPITIALFSLLQAGGGMANGILMFMVGKMTTVHRPTVPILLWYTSALISDSMIAICMTWTLLKYKSNVSNTNQIISKIIRLTIATNSLTESAIFHSIHKYLSVS</sequence>
<accession>A0A4S8LF21</accession>
<dbReference type="Proteomes" id="UP000297245">
    <property type="component" value="Unassembled WGS sequence"/>
</dbReference>
<dbReference type="PANTHER" id="PTHR40465">
    <property type="entry name" value="CHROMOSOME 1, WHOLE GENOME SHOTGUN SEQUENCE"/>
    <property type="match status" value="1"/>
</dbReference>
<reference evidence="2 3" key="1">
    <citation type="journal article" date="2019" name="Nat. Ecol. Evol.">
        <title>Megaphylogeny resolves global patterns of mushroom evolution.</title>
        <authorList>
            <person name="Varga T."/>
            <person name="Krizsan K."/>
            <person name="Foldi C."/>
            <person name="Dima B."/>
            <person name="Sanchez-Garcia M."/>
            <person name="Sanchez-Ramirez S."/>
            <person name="Szollosi G.J."/>
            <person name="Szarkandi J.G."/>
            <person name="Papp V."/>
            <person name="Albert L."/>
            <person name="Andreopoulos W."/>
            <person name="Angelini C."/>
            <person name="Antonin V."/>
            <person name="Barry K.W."/>
            <person name="Bougher N.L."/>
            <person name="Buchanan P."/>
            <person name="Buyck B."/>
            <person name="Bense V."/>
            <person name="Catcheside P."/>
            <person name="Chovatia M."/>
            <person name="Cooper J."/>
            <person name="Damon W."/>
            <person name="Desjardin D."/>
            <person name="Finy P."/>
            <person name="Geml J."/>
            <person name="Haridas S."/>
            <person name="Hughes K."/>
            <person name="Justo A."/>
            <person name="Karasinski D."/>
            <person name="Kautmanova I."/>
            <person name="Kiss B."/>
            <person name="Kocsube S."/>
            <person name="Kotiranta H."/>
            <person name="LaButti K.M."/>
            <person name="Lechner B.E."/>
            <person name="Liimatainen K."/>
            <person name="Lipzen A."/>
            <person name="Lukacs Z."/>
            <person name="Mihaltcheva S."/>
            <person name="Morgado L.N."/>
            <person name="Niskanen T."/>
            <person name="Noordeloos M.E."/>
            <person name="Ohm R.A."/>
            <person name="Ortiz-Santana B."/>
            <person name="Ovrebo C."/>
            <person name="Racz N."/>
            <person name="Riley R."/>
            <person name="Savchenko A."/>
            <person name="Shiryaev A."/>
            <person name="Soop K."/>
            <person name="Spirin V."/>
            <person name="Szebenyi C."/>
            <person name="Tomsovsky M."/>
            <person name="Tulloss R.E."/>
            <person name="Uehling J."/>
            <person name="Grigoriev I.V."/>
            <person name="Vagvolgyi C."/>
            <person name="Papp T."/>
            <person name="Martin F.M."/>
            <person name="Miettinen O."/>
            <person name="Hibbett D.S."/>
            <person name="Nagy L.G."/>
        </authorList>
    </citation>
    <scope>NUCLEOTIDE SEQUENCE [LARGE SCALE GENOMIC DNA]</scope>
    <source>
        <strain evidence="2 3">CBS 962.96</strain>
    </source>
</reference>
<evidence type="ECO:0000313" key="2">
    <source>
        <dbReference type="EMBL" id="THU87534.1"/>
    </source>
</evidence>
<proteinExistence type="predicted"/>
<feature type="transmembrane region" description="Helical" evidence="1">
    <location>
        <begin position="89"/>
        <end position="110"/>
    </location>
</feature>
<keyword evidence="1" id="KW-1133">Transmembrane helix</keyword>
<keyword evidence="1" id="KW-0812">Transmembrane</keyword>
<feature type="transmembrane region" description="Helical" evidence="1">
    <location>
        <begin position="161"/>
        <end position="184"/>
    </location>
</feature>